<reference evidence="3 4" key="1">
    <citation type="submission" date="2021-10" db="EMBL/GenBank/DDBJ databases">
        <title>Alishewanella koreense sp. nov. isolated from seawater of southwestern coast in South Korea and the proposal for the reclassification of Rheinheimera perlucida and Rheinheimera tuosuensis as Arsukibacterium perlucida and Arsukibacterium tuosuensis.</title>
        <authorList>
            <person name="Kim K.H."/>
            <person name="Ruan W."/>
            <person name="Kim K.R."/>
            <person name="Baek J.H."/>
            <person name="Jeon C.O."/>
        </authorList>
    </citation>
    <scope>NUCLEOTIDE SEQUENCE [LARGE SCALE GENOMIC DNA]</scope>
    <source>
        <strain evidence="3 4">16-MA</strain>
    </source>
</reference>
<organism evidence="3 4">
    <name type="scientific">Alishewanella maricola</name>
    <dbReference type="NCBI Taxonomy" id="2795740"/>
    <lineage>
        <taxon>Bacteria</taxon>
        <taxon>Pseudomonadati</taxon>
        <taxon>Pseudomonadota</taxon>
        <taxon>Gammaproteobacteria</taxon>
        <taxon>Alteromonadales</taxon>
        <taxon>Alteromonadaceae</taxon>
        <taxon>Alishewanella</taxon>
    </lineage>
</organism>
<keyword evidence="2" id="KW-0472">Membrane</keyword>
<dbReference type="EMBL" id="JAEINI020000007">
    <property type="protein sequence ID" value="MCB5227506.1"/>
    <property type="molecule type" value="Genomic_DNA"/>
</dbReference>
<keyword evidence="2" id="KW-0812">Transmembrane</keyword>
<sequence>MNWPLFWGIALAFGVIIGNIMLIKHSAKMKMPSLKDLADPQAKPDNASQTDAAKQTQSKTVTPNPDQKPNSPD</sequence>
<evidence type="ECO:0000313" key="3">
    <source>
        <dbReference type="EMBL" id="MCB5227506.1"/>
    </source>
</evidence>
<gene>
    <name evidence="3" type="ORF">JAO78_011855</name>
</gene>
<keyword evidence="2" id="KW-1133">Transmembrane helix</keyword>
<dbReference type="RefSeq" id="WP_226751573.1">
    <property type="nucleotide sequence ID" value="NZ_JAEINI020000007.1"/>
</dbReference>
<dbReference type="InterPro" id="IPR021550">
    <property type="entry name" value="DUF2897"/>
</dbReference>
<keyword evidence="4" id="KW-1185">Reference proteome</keyword>
<accession>A0ABS8C581</accession>
<comment type="caution">
    <text evidence="3">The sequence shown here is derived from an EMBL/GenBank/DDBJ whole genome shotgun (WGS) entry which is preliminary data.</text>
</comment>
<protein>
    <submittedName>
        <fullName evidence="3">DUF2897 family protein</fullName>
    </submittedName>
</protein>
<evidence type="ECO:0000313" key="4">
    <source>
        <dbReference type="Proteomes" id="UP000633814"/>
    </source>
</evidence>
<dbReference type="Proteomes" id="UP000633814">
    <property type="component" value="Unassembled WGS sequence"/>
</dbReference>
<feature type="compositionally biased region" description="Polar residues" evidence="1">
    <location>
        <begin position="46"/>
        <end position="73"/>
    </location>
</feature>
<dbReference type="Pfam" id="PF11446">
    <property type="entry name" value="DUF2897"/>
    <property type="match status" value="1"/>
</dbReference>
<feature type="transmembrane region" description="Helical" evidence="2">
    <location>
        <begin position="6"/>
        <end position="23"/>
    </location>
</feature>
<proteinExistence type="predicted"/>
<feature type="region of interest" description="Disordered" evidence="1">
    <location>
        <begin position="32"/>
        <end position="73"/>
    </location>
</feature>
<evidence type="ECO:0000256" key="1">
    <source>
        <dbReference type="SAM" id="MobiDB-lite"/>
    </source>
</evidence>
<evidence type="ECO:0000256" key="2">
    <source>
        <dbReference type="SAM" id="Phobius"/>
    </source>
</evidence>
<name>A0ABS8C581_9ALTE</name>